<name>A0AC61U9I8_9MICO</name>
<sequence length="478" mass="51688">MLVLEGTPQVKRTSWSTGLSVTADGVGVVAHAGSVASRLLADRIGLTGALSTAMARRGFVPGHDRGRVLVDVAVMLADGGEAISDIDVLRHQSGVLGPVASPPTVWRTPDEVTPARLRKIATARARVRRHVWAQLPRGVPASKVAGTDPADVIVLDVDATVVIAHSEKENAAATFKRTFGYHPIGVWCDNTSEFLAAKLRAGNAGSNTTSDHIEVLTDAIARVPTAHRRKLLIRSDGAGSSHGLLDWLTEQGKVRGRSVEYSIGFSVTEKIREAITLVPTKVWTPATNADGGVREGGDVAELTGLLDPDMLAKWPAGMRVIVRRERPHPGAQLSLFEETDGWRYQAFVTNTPKQPGVQLAFLEARHRAHARVEDRIRHAKDSGLRRFPSREFAINQTWLTLVQIAADLTAWTRLLAMTGDAQPPAACEPKALRYRFLHVPARLTHGARRRRLQVPKTGPRAAAIVAVFANIAAIPPPT</sequence>
<proteinExistence type="predicted"/>
<evidence type="ECO:0000313" key="1">
    <source>
        <dbReference type="EMBL" id="UUZ46461.1"/>
    </source>
</evidence>
<organism evidence="1 2">
    <name type="scientific">Janibacter limosus</name>
    <dbReference type="NCBI Taxonomy" id="53458"/>
    <lineage>
        <taxon>Bacteria</taxon>
        <taxon>Bacillati</taxon>
        <taxon>Actinomycetota</taxon>
        <taxon>Actinomycetes</taxon>
        <taxon>Micrococcales</taxon>
        <taxon>Intrasporangiaceae</taxon>
        <taxon>Janibacter</taxon>
    </lineage>
</organism>
<dbReference type="EMBL" id="CP087977">
    <property type="protein sequence ID" value="UUZ46461.1"/>
    <property type="molecule type" value="Genomic_DNA"/>
</dbReference>
<evidence type="ECO:0000313" key="2">
    <source>
        <dbReference type="Proteomes" id="UP001059663"/>
    </source>
</evidence>
<reference evidence="1" key="1">
    <citation type="submission" date="2021-11" db="EMBL/GenBank/DDBJ databases">
        <title>Study of the species diversity of bacterial strains isolated from a unique natural object - Shulgan-Tash cave (Bashkiria).</title>
        <authorList>
            <person name="Sazanova A.L."/>
            <person name="Chirak E.R."/>
            <person name="Safronova V.I."/>
        </authorList>
    </citation>
    <scope>NUCLEOTIDE SEQUENCE</scope>
    <source>
        <strain evidence="1">P1</strain>
    </source>
</reference>
<gene>
    <name evidence="1" type="ORF">LP422_01135</name>
</gene>
<accession>A0AC61U9I8</accession>
<dbReference type="Proteomes" id="UP001059663">
    <property type="component" value="Chromosome"/>
</dbReference>
<protein>
    <submittedName>
        <fullName evidence="1">IS1380 family transposase</fullName>
    </submittedName>
</protein>